<dbReference type="Proteomes" id="UP000276215">
    <property type="component" value="Unassembled WGS sequence"/>
</dbReference>
<organism evidence="1 2">
    <name type="scientific">Choiromyces venosus 120613-1</name>
    <dbReference type="NCBI Taxonomy" id="1336337"/>
    <lineage>
        <taxon>Eukaryota</taxon>
        <taxon>Fungi</taxon>
        <taxon>Dikarya</taxon>
        <taxon>Ascomycota</taxon>
        <taxon>Pezizomycotina</taxon>
        <taxon>Pezizomycetes</taxon>
        <taxon>Pezizales</taxon>
        <taxon>Tuberaceae</taxon>
        <taxon>Choiromyces</taxon>
    </lineage>
</organism>
<evidence type="ECO:0000313" key="1">
    <source>
        <dbReference type="EMBL" id="RPB01724.1"/>
    </source>
</evidence>
<reference evidence="1 2" key="1">
    <citation type="journal article" date="2018" name="Nat. Ecol. Evol.">
        <title>Pezizomycetes genomes reveal the molecular basis of ectomycorrhizal truffle lifestyle.</title>
        <authorList>
            <person name="Murat C."/>
            <person name="Payen T."/>
            <person name="Noel B."/>
            <person name="Kuo A."/>
            <person name="Morin E."/>
            <person name="Chen J."/>
            <person name="Kohler A."/>
            <person name="Krizsan K."/>
            <person name="Balestrini R."/>
            <person name="Da Silva C."/>
            <person name="Montanini B."/>
            <person name="Hainaut M."/>
            <person name="Levati E."/>
            <person name="Barry K.W."/>
            <person name="Belfiori B."/>
            <person name="Cichocki N."/>
            <person name="Clum A."/>
            <person name="Dockter R.B."/>
            <person name="Fauchery L."/>
            <person name="Guy J."/>
            <person name="Iotti M."/>
            <person name="Le Tacon F."/>
            <person name="Lindquist E.A."/>
            <person name="Lipzen A."/>
            <person name="Malagnac F."/>
            <person name="Mello A."/>
            <person name="Molinier V."/>
            <person name="Miyauchi S."/>
            <person name="Poulain J."/>
            <person name="Riccioni C."/>
            <person name="Rubini A."/>
            <person name="Sitrit Y."/>
            <person name="Splivallo R."/>
            <person name="Traeger S."/>
            <person name="Wang M."/>
            <person name="Zifcakova L."/>
            <person name="Wipf D."/>
            <person name="Zambonelli A."/>
            <person name="Paolocci F."/>
            <person name="Nowrousian M."/>
            <person name="Ottonello S."/>
            <person name="Baldrian P."/>
            <person name="Spatafora J.W."/>
            <person name="Henrissat B."/>
            <person name="Nagy L.G."/>
            <person name="Aury J.M."/>
            <person name="Wincker P."/>
            <person name="Grigoriev I.V."/>
            <person name="Bonfante P."/>
            <person name="Martin F.M."/>
        </authorList>
    </citation>
    <scope>NUCLEOTIDE SEQUENCE [LARGE SCALE GENOMIC DNA]</scope>
    <source>
        <strain evidence="1 2">120613-1</strain>
    </source>
</reference>
<dbReference type="AlphaFoldDB" id="A0A3N4JTP0"/>
<gene>
    <name evidence="1" type="ORF">L873DRAFT_597104</name>
</gene>
<name>A0A3N4JTP0_9PEZI</name>
<sequence length="106" mass="11815">MLKCYSVRISYLIALSALTYLYKCKSCAYYRDAPKFVSPSNSDSRLRRSGTNRTVIERVIIWSSIHSKGSGSGLLPITTSILVRQVCDLRSPESEFEGETSLGATR</sequence>
<keyword evidence="2" id="KW-1185">Reference proteome</keyword>
<accession>A0A3N4JTP0</accession>
<protein>
    <submittedName>
        <fullName evidence="1">Uncharacterized protein</fullName>
    </submittedName>
</protein>
<dbReference type="EMBL" id="ML120371">
    <property type="protein sequence ID" value="RPB01724.1"/>
    <property type="molecule type" value="Genomic_DNA"/>
</dbReference>
<proteinExistence type="predicted"/>
<evidence type="ECO:0000313" key="2">
    <source>
        <dbReference type="Proteomes" id="UP000276215"/>
    </source>
</evidence>